<dbReference type="RefSeq" id="XP_013248010.1">
    <property type="nucleotide sequence ID" value="XM_013392556.1"/>
</dbReference>
<dbReference type="VEuPathDB" id="ToxoDB:EAH_00067270"/>
<evidence type="ECO:0000313" key="3">
    <source>
        <dbReference type="Proteomes" id="UP000018050"/>
    </source>
</evidence>
<evidence type="ECO:0000313" key="2">
    <source>
        <dbReference type="EMBL" id="CDI82672.1"/>
    </source>
</evidence>
<reference evidence="2" key="2">
    <citation type="submission" date="2013-10" db="EMBL/GenBank/DDBJ databases">
        <authorList>
            <person name="Aslett M."/>
        </authorList>
    </citation>
    <scope>NUCLEOTIDE SEQUENCE</scope>
    <source>
        <strain evidence="2">Houghton</strain>
    </source>
</reference>
<proteinExistence type="predicted"/>
<reference evidence="2" key="1">
    <citation type="submission" date="2013-10" db="EMBL/GenBank/DDBJ databases">
        <title>Genomic analysis of the causative agents of coccidiosis in chickens.</title>
        <authorList>
            <person name="Reid A.J."/>
            <person name="Blake D."/>
            <person name="Billington K."/>
            <person name="Browne H."/>
            <person name="Dunn M."/>
            <person name="Hung S."/>
            <person name="Kawahara F."/>
            <person name="Miranda-Saavedra D."/>
            <person name="Mourier T."/>
            <person name="Nagra H."/>
            <person name="Otto T.D."/>
            <person name="Rawlings N."/>
            <person name="Sanchez A."/>
            <person name="Sanders M."/>
            <person name="Subramaniam C."/>
            <person name="Tay Y."/>
            <person name="Dear P."/>
            <person name="Doerig C."/>
            <person name="Gruber A."/>
            <person name="Parkinson J."/>
            <person name="Shirley M."/>
            <person name="Wan K.L."/>
            <person name="Berriman M."/>
            <person name="Tomley F."/>
            <person name="Pain A."/>
        </authorList>
    </citation>
    <scope>NUCLEOTIDE SEQUENCE</scope>
    <source>
        <strain evidence="2">Houghton</strain>
    </source>
</reference>
<feature type="region of interest" description="Disordered" evidence="1">
    <location>
        <begin position="92"/>
        <end position="125"/>
    </location>
</feature>
<dbReference type="OrthoDB" id="352248at2759"/>
<evidence type="ECO:0000256" key="1">
    <source>
        <dbReference type="SAM" id="MobiDB-lite"/>
    </source>
</evidence>
<keyword evidence="3" id="KW-1185">Reference proteome</keyword>
<dbReference type="EMBL" id="HG672651">
    <property type="protein sequence ID" value="CDI82672.1"/>
    <property type="molecule type" value="Genomic_DNA"/>
</dbReference>
<sequence>MDPAWPEVASGGRGGEVVLGVSQVVFMFFTLLTSSGEIKVIHLLIRGHLHDSDDETTACLDGTNGRKKKTSLWRKFWDSRNKTPKLAAYAKDLQEKEEPSPDNSDSDDDSLGFGGHTGEELAGGRRVQHDTLLFPGIPNSPHYKDIDKYYDFPHVSSEHKDLRNALRALQTTASALCLSHPTPYSGIFQADVVLQNGSGTVQVTIRVEEVFSRDVGCMAEEMLGLVLGEAENGSCGCTRGNAILGMMQYCGDLP</sequence>
<protein>
    <submittedName>
        <fullName evidence="2">Uncharacterized protein</fullName>
    </submittedName>
</protein>
<gene>
    <name evidence="2" type="ORF">EAH_00067270</name>
</gene>
<organism evidence="2 3">
    <name type="scientific">Eimeria acervulina</name>
    <name type="common">Coccidian parasite</name>
    <dbReference type="NCBI Taxonomy" id="5801"/>
    <lineage>
        <taxon>Eukaryota</taxon>
        <taxon>Sar</taxon>
        <taxon>Alveolata</taxon>
        <taxon>Apicomplexa</taxon>
        <taxon>Conoidasida</taxon>
        <taxon>Coccidia</taxon>
        <taxon>Eucoccidiorida</taxon>
        <taxon>Eimeriorina</taxon>
        <taxon>Eimeriidae</taxon>
        <taxon>Eimeria</taxon>
    </lineage>
</organism>
<accession>U6GSY9</accession>
<name>U6GSY9_EIMAC</name>
<dbReference type="AlphaFoldDB" id="U6GSY9"/>
<dbReference type="GeneID" id="25274797"/>
<dbReference type="OMA" id="DDETTAC"/>
<dbReference type="Proteomes" id="UP000018050">
    <property type="component" value="Unassembled WGS sequence"/>
</dbReference>